<keyword evidence="4" id="KW-0269">Exonuclease</keyword>
<keyword evidence="3" id="KW-0378">Hydrolase</keyword>
<dbReference type="PIRSF" id="PIRSF005902">
    <property type="entry name" value="DNase_TatD"/>
    <property type="match status" value="1"/>
</dbReference>
<comment type="similarity">
    <text evidence="1">Belongs to the metallo-dependent hydrolases superfamily. TatD-type hydrolase family.</text>
</comment>
<evidence type="ECO:0000256" key="2">
    <source>
        <dbReference type="ARBA" id="ARBA00022723"/>
    </source>
</evidence>
<dbReference type="InterPro" id="IPR018228">
    <property type="entry name" value="DNase_TatD-rel_CS"/>
</dbReference>
<protein>
    <submittedName>
        <fullName evidence="4">YchF/TatD family DNA exonuclease</fullName>
    </submittedName>
</protein>
<proteinExistence type="inferred from homology"/>
<dbReference type="NCBIfam" id="TIGR00010">
    <property type="entry name" value="YchF/TatD family DNA exonuclease"/>
    <property type="match status" value="1"/>
</dbReference>
<evidence type="ECO:0000313" key="4">
    <source>
        <dbReference type="EMBL" id="URJ24904.1"/>
    </source>
</evidence>
<gene>
    <name evidence="4" type="ORF">M9405_01930</name>
</gene>
<dbReference type="PANTHER" id="PTHR46124">
    <property type="entry name" value="D-AMINOACYL-TRNA DEACYLASE"/>
    <property type="match status" value="1"/>
</dbReference>
<evidence type="ECO:0000313" key="5">
    <source>
        <dbReference type="Proteomes" id="UP001056834"/>
    </source>
</evidence>
<dbReference type="EMBL" id="CP097762">
    <property type="protein sequence ID" value="URJ24904.1"/>
    <property type="molecule type" value="Genomic_DNA"/>
</dbReference>
<organism evidence="4 5">
    <name type="scientific">Candidatus Blochmannia ocreatus</name>
    <name type="common">nom. nud.</name>
    <dbReference type="NCBI Taxonomy" id="251538"/>
    <lineage>
        <taxon>Bacteria</taxon>
        <taxon>Pseudomonadati</taxon>
        <taxon>Pseudomonadota</taxon>
        <taxon>Gammaproteobacteria</taxon>
        <taxon>Enterobacterales</taxon>
        <taxon>Enterobacteriaceae</taxon>
        <taxon>ant endosymbionts</taxon>
        <taxon>Candidatus Blochmanniella</taxon>
    </lineage>
</organism>
<name>A0ABY4SYJ1_9ENTR</name>
<keyword evidence="4" id="KW-0540">Nuclease</keyword>
<accession>A0ABY4SYJ1</accession>
<dbReference type="Gene3D" id="3.20.20.140">
    <property type="entry name" value="Metal-dependent hydrolases"/>
    <property type="match status" value="1"/>
</dbReference>
<dbReference type="SUPFAM" id="SSF51556">
    <property type="entry name" value="Metallo-dependent hydrolases"/>
    <property type="match status" value="1"/>
</dbReference>
<reference evidence="4" key="1">
    <citation type="submission" date="2022-05" db="EMBL/GenBank/DDBJ databases">
        <title>Impact of host demography and evolutionary history on endosymbiont molecular evolution: a test in carpenter ants (Genus Camponotus) and their Blochmannia endosymbionts.</title>
        <authorList>
            <person name="Manthey J.D."/>
            <person name="Giron J.C."/>
            <person name="Hruska J.P."/>
        </authorList>
    </citation>
    <scope>NUCLEOTIDE SEQUENCE</scope>
    <source>
        <strain evidence="4">C-006</strain>
    </source>
</reference>
<dbReference type="PANTHER" id="PTHR46124:SF2">
    <property type="entry name" value="D-AMINOACYL-TRNA DEACYLASE"/>
    <property type="match status" value="1"/>
</dbReference>
<dbReference type="InterPro" id="IPR015991">
    <property type="entry name" value="TatD/YcfH-like"/>
</dbReference>
<dbReference type="InterPro" id="IPR001130">
    <property type="entry name" value="TatD-like"/>
</dbReference>
<dbReference type="PROSITE" id="PS01137">
    <property type="entry name" value="TATD_1"/>
    <property type="match status" value="1"/>
</dbReference>
<dbReference type="Proteomes" id="UP001056834">
    <property type="component" value="Chromosome"/>
</dbReference>
<evidence type="ECO:0000256" key="1">
    <source>
        <dbReference type="ARBA" id="ARBA00009275"/>
    </source>
</evidence>
<evidence type="ECO:0000256" key="3">
    <source>
        <dbReference type="ARBA" id="ARBA00022801"/>
    </source>
</evidence>
<keyword evidence="5" id="KW-1185">Reference proteome</keyword>
<sequence length="262" mass="29906">MFLVDSHCHLNKLNYTSIHANVSDALNKANKKGVNLFLSVSTVMSDYDNMVKLVGCRKDVVFSCGVHPTCVFNEINFSSDMLYILSSKTNVVAIGETGLDYYHSSNVQDKIKQKKVFQEHIHVAKSIKKPIIVHSRNSIQDTIVILRKEKAIECSGVLHCFSEDLENARLLLNLNFYISFSGMVTFNKFYMLREVIKYVPIDRILLETDSPYLTPVPYRGLENQPAYVYEIAKYVAHIKNVDLDELAMVTTKNFFALFQLES</sequence>
<keyword evidence="2" id="KW-0479">Metal-binding</keyword>
<dbReference type="Pfam" id="PF01026">
    <property type="entry name" value="TatD_DNase"/>
    <property type="match status" value="1"/>
</dbReference>
<dbReference type="InterPro" id="IPR032466">
    <property type="entry name" value="Metal_Hydrolase"/>
</dbReference>
<dbReference type="GO" id="GO:0004527">
    <property type="term" value="F:exonuclease activity"/>
    <property type="evidence" value="ECO:0007669"/>
    <property type="project" value="UniProtKB-KW"/>
</dbReference>
<dbReference type="PROSITE" id="PS01091">
    <property type="entry name" value="TATD_3"/>
    <property type="match status" value="1"/>
</dbReference>
<dbReference type="RefSeq" id="WP_250223029.1">
    <property type="nucleotide sequence ID" value="NZ_CP097762.1"/>
</dbReference>
<dbReference type="CDD" id="cd01310">
    <property type="entry name" value="TatD_DNAse"/>
    <property type="match status" value="1"/>
</dbReference>